<reference evidence="3 4" key="1">
    <citation type="submission" date="2019-10" db="EMBL/GenBank/DDBJ databases">
        <title>Whole genome shotgun sequence of Streptomyces angustmyceticus NBRC 3934.</title>
        <authorList>
            <person name="Hosoyama A."/>
            <person name="Ichikawa N."/>
            <person name="Kimura A."/>
            <person name="Kitahashi Y."/>
            <person name="Komaki H."/>
            <person name="Uohara A."/>
        </authorList>
    </citation>
    <scope>NUCLEOTIDE SEQUENCE [LARGE SCALE GENOMIC DNA]</scope>
    <source>
        <strain evidence="3 4">NBRC 3934</strain>
    </source>
</reference>
<feature type="domain" description="DUF397" evidence="2">
    <location>
        <begin position="16"/>
        <end position="69"/>
    </location>
</feature>
<dbReference type="GeneID" id="96750470"/>
<evidence type="ECO:0000313" key="3">
    <source>
        <dbReference type="EMBL" id="GES29000.1"/>
    </source>
</evidence>
<organism evidence="3 4">
    <name type="scientific">Streptomyces angustmyceticus</name>
    <dbReference type="NCBI Taxonomy" id="285578"/>
    <lineage>
        <taxon>Bacteria</taxon>
        <taxon>Bacillati</taxon>
        <taxon>Actinomycetota</taxon>
        <taxon>Actinomycetes</taxon>
        <taxon>Kitasatosporales</taxon>
        <taxon>Streptomycetaceae</taxon>
        <taxon>Streptomyces</taxon>
    </lineage>
</organism>
<dbReference type="OrthoDB" id="4558943at2"/>
<feature type="compositionally biased region" description="Polar residues" evidence="1">
    <location>
        <begin position="1"/>
        <end position="12"/>
    </location>
</feature>
<gene>
    <name evidence="3" type="ORF">San01_14870</name>
</gene>
<accession>A0A5J4LC20</accession>
<dbReference type="EMBL" id="BLAG01000005">
    <property type="protein sequence ID" value="GES29000.1"/>
    <property type="molecule type" value="Genomic_DNA"/>
</dbReference>
<dbReference type="Pfam" id="PF04149">
    <property type="entry name" value="DUF397"/>
    <property type="match status" value="1"/>
</dbReference>
<dbReference type="RefSeq" id="WP_086717076.1">
    <property type="nucleotide sequence ID" value="NZ_BLAG01000005.1"/>
</dbReference>
<dbReference type="AlphaFoldDB" id="A0A5J4LC20"/>
<feature type="region of interest" description="Disordered" evidence="1">
    <location>
        <begin position="1"/>
        <end position="26"/>
    </location>
</feature>
<sequence>MEPVTNGMQATSIEGAVWRKSRRSNPSGNCVELAALSDGGVAVRNSRFASGPALVYTHEEMVAFVQGAKDGDFDDLIAGR</sequence>
<dbReference type="Proteomes" id="UP000325598">
    <property type="component" value="Unassembled WGS sequence"/>
</dbReference>
<evidence type="ECO:0000256" key="1">
    <source>
        <dbReference type="SAM" id="MobiDB-lite"/>
    </source>
</evidence>
<name>A0A5J4LC20_9ACTN</name>
<dbReference type="InterPro" id="IPR007278">
    <property type="entry name" value="DUF397"/>
</dbReference>
<proteinExistence type="predicted"/>
<comment type="caution">
    <text evidence="3">The sequence shown here is derived from an EMBL/GenBank/DDBJ whole genome shotgun (WGS) entry which is preliminary data.</text>
</comment>
<evidence type="ECO:0000259" key="2">
    <source>
        <dbReference type="Pfam" id="PF04149"/>
    </source>
</evidence>
<evidence type="ECO:0000313" key="4">
    <source>
        <dbReference type="Proteomes" id="UP000325598"/>
    </source>
</evidence>
<keyword evidence="4" id="KW-1185">Reference proteome</keyword>
<protein>
    <recommendedName>
        <fullName evidence="2">DUF397 domain-containing protein</fullName>
    </recommendedName>
</protein>